<proteinExistence type="predicted"/>
<evidence type="ECO:0000313" key="1">
    <source>
        <dbReference type="EMBL" id="TVY08311.1"/>
    </source>
</evidence>
<sequence>MALLLLLGLGAGCSWTHKATPVDPEATQSIDVTGDLLVASDYQVFSIGSKSKHAKEVLQTVQPISSISYTTDHAVITVFNPSDPKAFRGFYLRDRNGDSYVQYATPQMAPKFSYVQGDLMFLASAEKTMQKDGEYSKAGIYQLKEHKWVKEWQVPGGIEDVIGSGKDVYFVTSNNTSTSSNIYKVDLLTGEWGPMIQAARRYPLDQTALDTNGDLYLMISQRNKSEWSNKIYRWNPQQVPYELANNFVSNTRPFSYTMKALQGKLLIARYDRSGNNPDLDKPLSLLDLKSRKQVHLAWEHQPVALDRTADEFVALGEDGALAFLTPNATEKPERELIIPELASGRWISVKK</sequence>
<comment type="caution">
    <text evidence="1">The sequence shown here is derived from an EMBL/GenBank/DDBJ whole genome shotgun (WGS) entry which is preliminary data.</text>
</comment>
<name>A0A559K855_9BACL</name>
<evidence type="ECO:0000313" key="2">
    <source>
        <dbReference type="Proteomes" id="UP000317036"/>
    </source>
</evidence>
<dbReference type="Proteomes" id="UP000317036">
    <property type="component" value="Unassembled WGS sequence"/>
</dbReference>
<accession>A0A559K855</accession>
<keyword evidence="2" id="KW-1185">Reference proteome</keyword>
<protein>
    <submittedName>
        <fullName evidence="1">Uncharacterized protein</fullName>
    </submittedName>
</protein>
<dbReference type="SUPFAM" id="SSF82171">
    <property type="entry name" value="DPP6 N-terminal domain-like"/>
    <property type="match status" value="1"/>
</dbReference>
<reference evidence="1 2" key="1">
    <citation type="submission" date="2019-07" db="EMBL/GenBank/DDBJ databases">
        <authorList>
            <person name="Kim J."/>
        </authorList>
    </citation>
    <scope>NUCLEOTIDE SEQUENCE [LARGE SCALE GENOMIC DNA]</scope>
    <source>
        <strain evidence="1 2">JC52</strain>
    </source>
</reference>
<dbReference type="EMBL" id="VNJI01000025">
    <property type="protein sequence ID" value="TVY08311.1"/>
    <property type="molecule type" value="Genomic_DNA"/>
</dbReference>
<gene>
    <name evidence="1" type="ORF">FPZ49_19820</name>
</gene>
<dbReference type="AlphaFoldDB" id="A0A559K855"/>
<organism evidence="1 2">
    <name type="scientific">Paenibacillus cremeus</name>
    <dbReference type="NCBI Taxonomy" id="2163881"/>
    <lineage>
        <taxon>Bacteria</taxon>
        <taxon>Bacillati</taxon>
        <taxon>Bacillota</taxon>
        <taxon>Bacilli</taxon>
        <taxon>Bacillales</taxon>
        <taxon>Paenibacillaceae</taxon>
        <taxon>Paenibacillus</taxon>
    </lineage>
</organism>